<dbReference type="GO" id="GO:0007169">
    <property type="term" value="P:cell surface receptor protein tyrosine kinase signaling pathway"/>
    <property type="evidence" value="ECO:0007669"/>
    <property type="project" value="TreeGrafter"/>
</dbReference>
<dbReference type="Pfam" id="PF07714">
    <property type="entry name" value="PK_Tyr_Ser-Thr"/>
    <property type="match status" value="1"/>
</dbReference>
<evidence type="ECO:0000256" key="5">
    <source>
        <dbReference type="ARBA" id="ARBA00022840"/>
    </source>
</evidence>
<dbReference type="GO" id="GO:0004714">
    <property type="term" value="F:transmembrane receptor protein tyrosine kinase activity"/>
    <property type="evidence" value="ECO:0007669"/>
    <property type="project" value="UniProtKB-EC"/>
</dbReference>
<reference evidence="11" key="1">
    <citation type="submission" date="2023-03" db="EMBL/GenBank/DDBJ databases">
        <authorList>
            <person name="Steffen K."/>
            <person name="Cardenas P."/>
        </authorList>
    </citation>
    <scope>NUCLEOTIDE SEQUENCE</scope>
</reference>
<proteinExistence type="predicted"/>
<sequence>AVTIGSVGAVIILLLTVVVVVLIVLKGRTAKYSKKERALFSEGIYPDLDDGNRSVELQEQLCWQLRHKNMIISKSQIHLSSTIGQGEYGLVFKGYVNGSNIAAIKTSKALSSEREKENLLKEMSKMASFEHKNVMTLIGVCLDGEMPLIIMPFMGKGNVLEYVRKMNENQLQETTMKTNFLGICHQITKGMRYLADCKFVHRDLAARNCMIDEKNMIKVADFGLSENVYSSGGYVCQSNEEAVAREEKVPIRWMAPESIESGRYSEKTDVWAFGVTCWEIFTFGHVPYSGIRAMSILNVLKSGQRLERPINDICSDNIYDVMTVCWSEISGDRPNFESLVHTFDDILERESGYIDLCS</sequence>
<evidence type="ECO:0000256" key="9">
    <source>
        <dbReference type="SAM" id="Phobius"/>
    </source>
</evidence>
<dbReference type="GO" id="GO:0005524">
    <property type="term" value="F:ATP binding"/>
    <property type="evidence" value="ECO:0007669"/>
    <property type="project" value="UniProtKB-UniRule"/>
</dbReference>
<dbReference type="InterPro" id="IPR000719">
    <property type="entry name" value="Prot_kinase_dom"/>
</dbReference>
<evidence type="ECO:0000313" key="11">
    <source>
        <dbReference type="EMBL" id="CAI8057310.1"/>
    </source>
</evidence>
<evidence type="ECO:0000256" key="8">
    <source>
        <dbReference type="PROSITE-ProRule" id="PRU10141"/>
    </source>
</evidence>
<dbReference type="GO" id="GO:0043235">
    <property type="term" value="C:receptor complex"/>
    <property type="evidence" value="ECO:0007669"/>
    <property type="project" value="TreeGrafter"/>
</dbReference>
<evidence type="ECO:0000256" key="6">
    <source>
        <dbReference type="ARBA" id="ARBA00023137"/>
    </source>
</evidence>
<dbReference type="PANTHER" id="PTHR24416">
    <property type="entry name" value="TYROSINE-PROTEIN KINASE RECEPTOR"/>
    <property type="match status" value="1"/>
</dbReference>
<dbReference type="Proteomes" id="UP001174909">
    <property type="component" value="Unassembled WGS sequence"/>
</dbReference>
<gene>
    <name evidence="11" type="ORF">GBAR_LOCUS31236</name>
</gene>
<dbReference type="PANTHER" id="PTHR24416:SF564">
    <property type="entry name" value="MACROPHAGE-STIMULATING PROTEIN RECEPTOR"/>
    <property type="match status" value="1"/>
</dbReference>
<evidence type="ECO:0000256" key="2">
    <source>
        <dbReference type="ARBA" id="ARBA00022679"/>
    </source>
</evidence>
<keyword evidence="3 8" id="KW-0547">Nucleotide-binding</keyword>
<feature type="binding site" evidence="8">
    <location>
        <position position="105"/>
    </location>
    <ligand>
        <name>ATP</name>
        <dbReference type="ChEBI" id="CHEBI:30616"/>
    </ligand>
</feature>
<evidence type="ECO:0000256" key="3">
    <source>
        <dbReference type="ARBA" id="ARBA00022741"/>
    </source>
</evidence>
<dbReference type="GO" id="GO:0016477">
    <property type="term" value="P:cell migration"/>
    <property type="evidence" value="ECO:0007669"/>
    <property type="project" value="TreeGrafter"/>
</dbReference>
<dbReference type="SMART" id="SM00219">
    <property type="entry name" value="TyrKc"/>
    <property type="match status" value="1"/>
</dbReference>
<dbReference type="FunFam" id="1.10.510.10:FF:000554">
    <property type="entry name" value="Predicted protein"/>
    <property type="match status" value="1"/>
</dbReference>
<dbReference type="PROSITE" id="PS50011">
    <property type="entry name" value="PROTEIN_KINASE_DOM"/>
    <property type="match status" value="1"/>
</dbReference>
<dbReference type="InterPro" id="IPR008266">
    <property type="entry name" value="Tyr_kinase_AS"/>
</dbReference>
<keyword evidence="5 8" id="KW-0067">ATP-binding</keyword>
<dbReference type="SUPFAM" id="SSF56112">
    <property type="entry name" value="Protein kinase-like (PK-like)"/>
    <property type="match status" value="1"/>
</dbReference>
<feature type="transmembrane region" description="Helical" evidence="9">
    <location>
        <begin position="6"/>
        <end position="25"/>
    </location>
</feature>
<dbReference type="PROSITE" id="PS00107">
    <property type="entry name" value="PROTEIN_KINASE_ATP"/>
    <property type="match status" value="1"/>
</dbReference>
<protein>
    <submittedName>
        <fullName evidence="11">Tyrosine-protein kinase transforming protein SEA</fullName>
    </submittedName>
</protein>
<evidence type="ECO:0000259" key="10">
    <source>
        <dbReference type="PROSITE" id="PS50011"/>
    </source>
</evidence>
<comment type="caution">
    <text evidence="11">The sequence shown here is derived from an EMBL/GenBank/DDBJ whole genome shotgun (WGS) entry which is preliminary data.</text>
</comment>
<dbReference type="InterPro" id="IPR017441">
    <property type="entry name" value="Protein_kinase_ATP_BS"/>
</dbReference>
<keyword evidence="9" id="KW-0812">Transmembrane</keyword>
<dbReference type="GO" id="GO:0005886">
    <property type="term" value="C:plasma membrane"/>
    <property type="evidence" value="ECO:0007669"/>
    <property type="project" value="TreeGrafter"/>
</dbReference>
<dbReference type="InterPro" id="IPR020635">
    <property type="entry name" value="Tyr_kinase_cat_dom"/>
</dbReference>
<comment type="catalytic activity">
    <reaction evidence="7">
        <text>L-tyrosyl-[protein] + ATP = O-phospho-L-tyrosyl-[protein] + ADP + H(+)</text>
        <dbReference type="Rhea" id="RHEA:10596"/>
        <dbReference type="Rhea" id="RHEA-COMP:10136"/>
        <dbReference type="Rhea" id="RHEA-COMP:20101"/>
        <dbReference type="ChEBI" id="CHEBI:15378"/>
        <dbReference type="ChEBI" id="CHEBI:30616"/>
        <dbReference type="ChEBI" id="CHEBI:46858"/>
        <dbReference type="ChEBI" id="CHEBI:61978"/>
        <dbReference type="ChEBI" id="CHEBI:456216"/>
        <dbReference type="EC" id="2.7.10.1"/>
    </reaction>
</comment>
<dbReference type="InterPro" id="IPR001245">
    <property type="entry name" value="Ser-Thr/Tyr_kinase_cat_dom"/>
</dbReference>
<keyword evidence="9" id="KW-1133">Transmembrane helix</keyword>
<keyword evidence="6" id="KW-0829">Tyrosine-protein kinase</keyword>
<dbReference type="InterPro" id="IPR011009">
    <property type="entry name" value="Kinase-like_dom_sf"/>
</dbReference>
<evidence type="ECO:0000313" key="12">
    <source>
        <dbReference type="Proteomes" id="UP001174909"/>
    </source>
</evidence>
<feature type="domain" description="Protein kinase" evidence="10">
    <location>
        <begin position="77"/>
        <end position="344"/>
    </location>
</feature>
<name>A0AA35XLX7_GEOBA</name>
<comment type="subcellular location">
    <subcellularLocation>
        <location evidence="1">Membrane</location>
        <topology evidence="1">Single-pass membrane protein</topology>
    </subcellularLocation>
</comment>
<keyword evidence="12" id="KW-1185">Reference proteome</keyword>
<dbReference type="EMBL" id="CASHTH010004436">
    <property type="protein sequence ID" value="CAI8057310.1"/>
    <property type="molecule type" value="Genomic_DNA"/>
</dbReference>
<evidence type="ECO:0000256" key="4">
    <source>
        <dbReference type="ARBA" id="ARBA00022777"/>
    </source>
</evidence>
<dbReference type="PROSITE" id="PS00109">
    <property type="entry name" value="PROTEIN_KINASE_TYR"/>
    <property type="match status" value="1"/>
</dbReference>
<dbReference type="PRINTS" id="PR00109">
    <property type="entry name" value="TYRKINASE"/>
</dbReference>
<keyword evidence="2" id="KW-0808">Transferase</keyword>
<keyword evidence="9" id="KW-0472">Membrane</keyword>
<keyword evidence="4 11" id="KW-0418">Kinase</keyword>
<feature type="non-terminal residue" evidence="11">
    <location>
        <position position="358"/>
    </location>
</feature>
<dbReference type="Gene3D" id="1.10.510.10">
    <property type="entry name" value="Transferase(Phosphotransferase) domain 1"/>
    <property type="match status" value="1"/>
</dbReference>
<accession>A0AA35XLX7</accession>
<evidence type="ECO:0000256" key="7">
    <source>
        <dbReference type="ARBA" id="ARBA00051243"/>
    </source>
</evidence>
<dbReference type="CDD" id="cd00192">
    <property type="entry name" value="PTKc"/>
    <property type="match status" value="1"/>
</dbReference>
<dbReference type="InterPro" id="IPR050122">
    <property type="entry name" value="RTK"/>
</dbReference>
<evidence type="ECO:0000256" key="1">
    <source>
        <dbReference type="ARBA" id="ARBA00004167"/>
    </source>
</evidence>
<dbReference type="GO" id="GO:0006909">
    <property type="term" value="P:phagocytosis"/>
    <property type="evidence" value="ECO:0007669"/>
    <property type="project" value="TreeGrafter"/>
</dbReference>
<organism evidence="11 12">
    <name type="scientific">Geodia barretti</name>
    <name type="common">Barrett's horny sponge</name>
    <dbReference type="NCBI Taxonomy" id="519541"/>
    <lineage>
        <taxon>Eukaryota</taxon>
        <taxon>Metazoa</taxon>
        <taxon>Porifera</taxon>
        <taxon>Demospongiae</taxon>
        <taxon>Heteroscleromorpha</taxon>
        <taxon>Tetractinellida</taxon>
        <taxon>Astrophorina</taxon>
        <taxon>Geodiidae</taxon>
        <taxon>Geodia</taxon>
    </lineage>
</organism>
<dbReference type="AlphaFoldDB" id="A0AA35XLX7"/>